<evidence type="ECO:0000313" key="10">
    <source>
        <dbReference type="Proteomes" id="UP001362999"/>
    </source>
</evidence>
<gene>
    <name evidence="9" type="ORF">R3P38DRAFT_2687295</name>
</gene>
<keyword evidence="7" id="KW-0325">Glycoprotein</keyword>
<evidence type="ECO:0000313" key="9">
    <source>
        <dbReference type="EMBL" id="KAK7048117.1"/>
    </source>
</evidence>
<dbReference type="InterPro" id="IPR007657">
    <property type="entry name" value="Glycosyltransferase_61"/>
</dbReference>
<evidence type="ECO:0000256" key="2">
    <source>
        <dbReference type="ARBA" id="ARBA00022676"/>
    </source>
</evidence>
<keyword evidence="3" id="KW-0808">Transferase</keyword>
<dbReference type="AlphaFoldDB" id="A0AAW0D653"/>
<dbReference type="GO" id="GO:0005783">
    <property type="term" value="C:endoplasmic reticulum"/>
    <property type="evidence" value="ECO:0007669"/>
    <property type="project" value="TreeGrafter"/>
</dbReference>
<evidence type="ECO:0000256" key="7">
    <source>
        <dbReference type="ARBA" id="ARBA00023180"/>
    </source>
</evidence>
<dbReference type="PANTHER" id="PTHR20961:SF38">
    <property type="entry name" value="PROTEIN O-LINKED-MANNOSE BETA-1,4-N-ACETYLGLUCOSAMINYLTRANSFERASE 2"/>
    <property type="match status" value="1"/>
</dbReference>
<evidence type="ECO:0000256" key="6">
    <source>
        <dbReference type="ARBA" id="ARBA00023136"/>
    </source>
</evidence>
<dbReference type="PANTHER" id="PTHR20961">
    <property type="entry name" value="GLYCOSYLTRANSFERASE"/>
    <property type="match status" value="1"/>
</dbReference>
<dbReference type="GO" id="GO:0097363">
    <property type="term" value="F:protein O-acetylglucosaminyltransferase activity"/>
    <property type="evidence" value="ECO:0007669"/>
    <property type="project" value="TreeGrafter"/>
</dbReference>
<name>A0AAW0D653_9AGAR</name>
<comment type="subcellular location">
    <subcellularLocation>
        <location evidence="1">Membrane</location>
        <topology evidence="1">Single-pass membrane protein</topology>
    </subcellularLocation>
</comment>
<dbReference type="Pfam" id="PF04577">
    <property type="entry name" value="Glyco_transf_61"/>
    <property type="match status" value="1"/>
</dbReference>
<reference evidence="9 10" key="1">
    <citation type="journal article" date="2024" name="J Genomics">
        <title>Draft genome sequencing and assembly of Favolaschia claudopus CIRM-BRFM 2984 isolated from oak limbs.</title>
        <authorList>
            <person name="Navarro D."/>
            <person name="Drula E."/>
            <person name="Chaduli D."/>
            <person name="Cazenave R."/>
            <person name="Ahrendt S."/>
            <person name="Wang J."/>
            <person name="Lipzen A."/>
            <person name="Daum C."/>
            <person name="Barry K."/>
            <person name="Grigoriev I.V."/>
            <person name="Favel A."/>
            <person name="Rosso M.N."/>
            <person name="Martin F."/>
        </authorList>
    </citation>
    <scope>NUCLEOTIDE SEQUENCE [LARGE SCALE GENOMIC DNA]</scope>
    <source>
        <strain evidence="9 10">CIRM-BRFM 2984</strain>
    </source>
</reference>
<keyword evidence="6" id="KW-0472">Membrane</keyword>
<keyword evidence="2" id="KW-0328">Glycosyltransferase</keyword>
<dbReference type="InterPro" id="IPR049625">
    <property type="entry name" value="Glyco_transf_61_cat"/>
</dbReference>
<organism evidence="9 10">
    <name type="scientific">Favolaschia claudopus</name>
    <dbReference type="NCBI Taxonomy" id="2862362"/>
    <lineage>
        <taxon>Eukaryota</taxon>
        <taxon>Fungi</taxon>
        <taxon>Dikarya</taxon>
        <taxon>Basidiomycota</taxon>
        <taxon>Agaricomycotina</taxon>
        <taxon>Agaricomycetes</taxon>
        <taxon>Agaricomycetidae</taxon>
        <taxon>Agaricales</taxon>
        <taxon>Marasmiineae</taxon>
        <taxon>Mycenaceae</taxon>
        <taxon>Favolaschia</taxon>
    </lineage>
</organism>
<dbReference type="Proteomes" id="UP001362999">
    <property type="component" value="Unassembled WGS sequence"/>
</dbReference>
<accession>A0AAW0D653</accession>
<dbReference type="GO" id="GO:0016020">
    <property type="term" value="C:membrane"/>
    <property type="evidence" value="ECO:0007669"/>
    <property type="project" value="UniProtKB-SubCell"/>
</dbReference>
<dbReference type="EMBL" id="JAWWNJ010000009">
    <property type="protein sequence ID" value="KAK7048117.1"/>
    <property type="molecule type" value="Genomic_DNA"/>
</dbReference>
<evidence type="ECO:0000256" key="4">
    <source>
        <dbReference type="ARBA" id="ARBA00022692"/>
    </source>
</evidence>
<keyword evidence="10" id="KW-1185">Reference proteome</keyword>
<keyword evidence="4" id="KW-0812">Transmembrane</keyword>
<sequence length="529" mass="60079">MGFAPPTPREILLIFLLLASLYVIFIWETHREQFLPVPFQSNSLKDSVQSAASQEQEQELQVYQTRVSWEHPKAPVPQTRIIAHVPGWSIIDHLYIFKGVVYIVSDVPSSIPNVSAIYSKGIDIELGREAELARLPDDTDIRVISTGQARRLFGKGAQFLDGVTILVNDPPQFVRHYYHWAAELFFGLWRTYSSLDPSIPASGRPTSLPPPRRMWFPRLDAFRWRDYSFMNQYILRASFPALTMEFVDDWDDRRNMGVPWVLERVVVADRSAAMMALNYQRYQRTAASAFGLGRGSASWWMVIRGNVVRFAGMEEEEAEGEAGAGAVAEGASKANAIVITYISRQEWGRRMLIQQDHEKLVRELRKLERVYGWEVNVVMAEKMTRLEQLRLAARTTIMMGVHGNGLTNLVWMKPNARSTVMEFFYPGKALSDTFSFCSFLLYAGGFAHDYEYTTRALGMTHYGFWNDVAFTSPDLPLPSYPEGFQGRFIAPCYSSLMFLVVGNSIPLDGEAVAALCIQRLTLEEEVDDG</sequence>
<comment type="caution">
    <text evidence="9">The sequence shown here is derived from an EMBL/GenBank/DDBJ whole genome shotgun (WGS) entry which is preliminary data.</text>
</comment>
<evidence type="ECO:0000256" key="5">
    <source>
        <dbReference type="ARBA" id="ARBA00022989"/>
    </source>
</evidence>
<proteinExistence type="predicted"/>
<evidence type="ECO:0000256" key="1">
    <source>
        <dbReference type="ARBA" id="ARBA00004167"/>
    </source>
</evidence>
<evidence type="ECO:0000259" key="8">
    <source>
        <dbReference type="Pfam" id="PF04577"/>
    </source>
</evidence>
<evidence type="ECO:0000256" key="3">
    <source>
        <dbReference type="ARBA" id="ARBA00022679"/>
    </source>
</evidence>
<feature type="domain" description="Glycosyltransferase 61 catalytic" evidence="8">
    <location>
        <begin position="297"/>
        <end position="417"/>
    </location>
</feature>
<dbReference type="GO" id="GO:0035269">
    <property type="term" value="P:protein O-linked glycosylation via mannose"/>
    <property type="evidence" value="ECO:0007669"/>
    <property type="project" value="TreeGrafter"/>
</dbReference>
<keyword evidence="5" id="KW-1133">Transmembrane helix</keyword>
<protein>
    <recommendedName>
        <fullName evidence="8">Glycosyltransferase 61 catalytic domain-containing protein</fullName>
    </recommendedName>
</protein>